<gene>
    <name evidence="1" type="ORF">EV665_1761</name>
</gene>
<evidence type="ECO:0008006" key="3">
    <source>
        <dbReference type="Google" id="ProtNLM"/>
    </source>
</evidence>
<proteinExistence type="predicted"/>
<evidence type="ECO:0000313" key="2">
    <source>
        <dbReference type="Proteomes" id="UP000295351"/>
    </source>
</evidence>
<dbReference type="Gene3D" id="1.10.260.40">
    <property type="entry name" value="lambda repressor-like DNA-binding domains"/>
    <property type="match status" value="1"/>
</dbReference>
<dbReference type="RefSeq" id="WP_160872166.1">
    <property type="nucleotide sequence ID" value="NZ_BAABEI010000001.1"/>
</dbReference>
<organism evidence="1 2">
    <name type="scientific">Shinella granuli</name>
    <dbReference type="NCBI Taxonomy" id="323621"/>
    <lineage>
        <taxon>Bacteria</taxon>
        <taxon>Pseudomonadati</taxon>
        <taxon>Pseudomonadota</taxon>
        <taxon>Alphaproteobacteria</taxon>
        <taxon>Hyphomicrobiales</taxon>
        <taxon>Rhizobiaceae</taxon>
        <taxon>Shinella</taxon>
    </lineage>
</organism>
<protein>
    <recommendedName>
        <fullName evidence="3">Helix-turn-helix protein</fullName>
    </recommendedName>
</protein>
<dbReference type="Proteomes" id="UP000295351">
    <property type="component" value="Unassembled WGS sequence"/>
</dbReference>
<dbReference type="InterPro" id="IPR010982">
    <property type="entry name" value="Lambda_DNA-bd_dom_sf"/>
</dbReference>
<dbReference type="EMBL" id="SLVX01000076">
    <property type="protein sequence ID" value="TCN29331.1"/>
    <property type="molecule type" value="Genomic_DNA"/>
</dbReference>
<sequence>MADKTKPFAALTLGSRSALKLLAAEIQAARKARGWTEADLAERAGCSRRWRRLNLT</sequence>
<dbReference type="GO" id="GO:0003677">
    <property type="term" value="F:DNA binding"/>
    <property type="evidence" value="ECO:0007669"/>
    <property type="project" value="InterPro"/>
</dbReference>
<comment type="caution">
    <text evidence="1">The sequence shown here is derived from an EMBL/GenBank/DDBJ whole genome shotgun (WGS) entry which is preliminary data.</text>
</comment>
<dbReference type="SUPFAM" id="SSF47413">
    <property type="entry name" value="lambda repressor-like DNA-binding domains"/>
    <property type="match status" value="1"/>
</dbReference>
<keyword evidence="2" id="KW-1185">Reference proteome</keyword>
<name>A0A4R2BPF3_SHIGR</name>
<accession>A0A4R2BPF3</accession>
<evidence type="ECO:0000313" key="1">
    <source>
        <dbReference type="EMBL" id="TCN29331.1"/>
    </source>
</evidence>
<reference evidence="1 2" key="1">
    <citation type="submission" date="2019-03" db="EMBL/GenBank/DDBJ databases">
        <title>Genomic Encyclopedia of Type Strains, Phase IV (KMG-IV): sequencing the most valuable type-strain genomes for metagenomic binning, comparative biology and taxonomic classification.</title>
        <authorList>
            <person name="Goeker M."/>
        </authorList>
    </citation>
    <scope>NUCLEOTIDE SEQUENCE [LARGE SCALE GENOMIC DNA]</scope>
    <source>
        <strain evidence="1 2">DSM 18401</strain>
    </source>
</reference>
<dbReference type="AlphaFoldDB" id="A0A4R2BPF3"/>